<evidence type="ECO:0000313" key="2">
    <source>
        <dbReference type="EMBL" id="RXK13461.1"/>
    </source>
</evidence>
<feature type="signal peptide" evidence="1">
    <location>
        <begin position="1"/>
        <end position="17"/>
    </location>
</feature>
<proteinExistence type="predicted"/>
<evidence type="ECO:0000256" key="1">
    <source>
        <dbReference type="SAM" id="SignalP"/>
    </source>
</evidence>
<dbReference type="RefSeq" id="WP_129061283.1">
    <property type="nucleotide sequence ID" value="NZ_NXIE01000002.1"/>
</dbReference>
<dbReference type="Proteomes" id="UP000289718">
    <property type="component" value="Unassembled WGS sequence"/>
</dbReference>
<sequence>MKKILLFIALIHSFLFAQDNIINMKKCESVKVSKYTSIVSCHKVDYLIEYRYIDDVEKDSVKKITVITPQKQVIVKDIGNKR</sequence>
<feature type="chain" id="PRO_5020442530" description="DUF2845 domain-containing protein" evidence="1">
    <location>
        <begin position="18"/>
        <end position="82"/>
    </location>
</feature>
<comment type="caution">
    <text evidence="2">The sequence shown here is derived from an EMBL/GenBank/DDBJ whole genome shotgun (WGS) entry which is preliminary data.</text>
</comment>
<keyword evidence="1" id="KW-0732">Signal</keyword>
<keyword evidence="3" id="KW-1185">Reference proteome</keyword>
<evidence type="ECO:0008006" key="4">
    <source>
        <dbReference type="Google" id="ProtNLM"/>
    </source>
</evidence>
<accession>A0A4Q1AWL5</accession>
<evidence type="ECO:0000313" key="3">
    <source>
        <dbReference type="Proteomes" id="UP000289718"/>
    </source>
</evidence>
<dbReference type="OrthoDB" id="5347344at2"/>
<protein>
    <recommendedName>
        <fullName evidence="4">DUF2845 domain-containing protein</fullName>
    </recommendedName>
</protein>
<name>A0A4Q1AWL5_9BACT</name>
<reference evidence="2 3" key="1">
    <citation type="submission" date="2017-09" db="EMBL/GenBank/DDBJ databases">
        <title>Genomics of the genus Arcobacter.</title>
        <authorList>
            <person name="Perez-Cataluna A."/>
            <person name="Figueras M.J."/>
            <person name="Salas-Masso N."/>
        </authorList>
    </citation>
    <scope>NUCLEOTIDE SEQUENCE [LARGE SCALE GENOMIC DNA]</scope>
    <source>
        <strain evidence="2 3">F156-34</strain>
    </source>
</reference>
<organism evidence="2 3">
    <name type="scientific">Halarcobacter mediterraneus</name>
    <dbReference type="NCBI Taxonomy" id="2023153"/>
    <lineage>
        <taxon>Bacteria</taxon>
        <taxon>Pseudomonadati</taxon>
        <taxon>Campylobacterota</taxon>
        <taxon>Epsilonproteobacteria</taxon>
        <taxon>Campylobacterales</taxon>
        <taxon>Arcobacteraceae</taxon>
        <taxon>Halarcobacter</taxon>
    </lineage>
</organism>
<dbReference type="EMBL" id="NXIE01000002">
    <property type="protein sequence ID" value="RXK13461.1"/>
    <property type="molecule type" value="Genomic_DNA"/>
</dbReference>
<dbReference type="AlphaFoldDB" id="A0A4Q1AWL5"/>
<gene>
    <name evidence="2" type="ORF">CP965_06570</name>
</gene>